<dbReference type="EC" id="2.3.1.234" evidence="3"/>
<feature type="domain" description="Gcp-like" evidence="2">
    <location>
        <begin position="65"/>
        <end position="166"/>
    </location>
</feature>
<keyword evidence="3" id="KW-0012">Acyltransferase</keyword>
<evidence type="ECO:0000259" key="2">
    <source>
        <dbReference type="Pfam" id="PF00814"/>
    </source>
</evidence>
<accession>A0ABT3ZIS0</accession>
<dbReference type="Proteomes" id="UP001082899">
    <property type="component" value="Unassembled WGS sequence"/>
</dbReference>
<proteinExistence type="predicted"/>
<dbReference type="GO" id="GO:0061711">
    <property type="term" value="F:tRNA N(6)-L-threonylcarbamoyladenine synthase activity"/>
    <property type="evidence" value="ECO:0007669"/>
    <property type="project" value="UniProtKB-EC"/>
</dbReference>
<sequence length="295" mass="30001">MERLALLAIDTSSECCSVAVCVSHHALPPGPDAAVVAVPGVCTIDDAHLGIRRFVAERQTGAVSSSWLLPAVDTVLDAAGLTLRECGALAFGAGPGSFTGLRTATGVAQGLAFGADLRVLPVNTLMACAEAARHAGVLGTGEGAIERVFVAIDARMSECYSAAFESDAQGDWHALAPNRVGPPEAAVAPWTDTASPYAVVGNALDVFGVRLAAAAGAARTAAQVRSGAAALAAIGWRAWHAGRGMAPAAALPDYVRDKVALTTREREIERARRDAERGVQGDAGGAAAARPSTDA</sequence>
<dbReference type="EMBL" id="JAPMXC010000001">
    <property type="protein sequence ID" value="MCY0386337.1"/>
    <property type="molecule type" value="Genomic_DNA"/>
</dbReference>
<evidence type="ECO:0000313" key="4">
    <source>
        <dbReference type="Proteomes" id="UP001082899"/>
    </source>
</evidence>
<feature type="compositionally biased region" description="Basic and acidic residues" evidence="1">
    <location>
        <begin position="265"/>
        <end position="279"/>
    </location>
</feature>
<keyword evidence="3" id="KW-0808">Transferase</keyword>
<dbReference type="SUPFAM" id="SSF53067">
    <property type="entry name" value="Actin-like ATPase domain"/>
    <property type="match status" value="2"/>
</dbReference>
<dbReference type="Gene3D" id="3.30.420.40">
    <property type="match status" value="2"/>
</dbReference>
<evidence type="ECO:0000313" key="3">
    <source>
        <dbReference type="EMBL" id="MCY0386337.1"/>
    </source>
</evidence>
<name>A0ABT3ZIS0_9BURK</name>
<dbReference type="NCBIfam" id="TIGR03725">
    <property type="entry name" value="T6A_YeaZ"/>
    <property type="match status" value="1"/>
</dbReference>
<dbReference type="InterPro" id="IPR043129">
    <property type="entry name" value="ATPase_NBD"/>
</dbReference>
<dbReference type="RefSeq" id="WP_267845696.1">
    <property type="nucleotide sequence ID" value="NZ_JAPMXC010000001.1"/>
</dbReference>
<protein>
    <submittedName>
        <fullName evidence="3">tRNA (Adenosine(37)-N6)-threonylcarbamoyltransferase complex dimerization subunit type 1 TsaB</fullName>
        <ecNumber evidence="3">2.3.1.234</ecNumber>
    </submittedName>
</protein>
<feature type="region of interest" description="Disordered" evidence="1">
    <location>
        <begin position="265"/>
        <end position="295"/>
    </location>
</feature>
<dbReference type="Pfam" id="PF00814">
    <property type="entry name" value="TsaD"/>
    <property type="match status" value="1"/>
</dbReference>
<comment type="caution">
    <text evidence="3">The sequence shown here is derived from an EMBL/GenBank/DDBJ whole genome shotgun (WGS) entry which is preliminary data.</text>
</comment>
<dbReference type="PANTHER" id="PTHR11735:SF11">
    <property type="entry name" value="TRNA THREONYLCARBAMOYLADENOSINE BIOSYNTHESIS PROTEIN TSAB"/>
    <property type="match status" value="1"/>
</dbReference>
<gene>
    <name evidence="3" type="primary">tsaB</name>
    <name evidence="3" type="ORF">OVY01_03560</name>
</gene>
<dbReference type="InterPro" id="IPR022496">
    <property type="entry name" value="T6A_TsaB"/>
</dbReference>
<keyword evidence="4" id="KW-1185">Reference proteome</keyword>
<dbReference type="PANTHER" id="PTHR11735">
    <property type="entry name" value="TRNA N6-ADENOSINE THREONYLCARBAMOYLTRANSFERASE"/>
    <property type="match status" value="1"/>
</dbReference>
<evidence type="ECO:0000256" key="1">
    <source>
        <dbReference type="SAM" id="MobiDB-lite"/>
    </source>
</evidence>
<reference evidence="3" key="1">
    <citation type="submission" date="2022-11" db="EMBL/GenBank/DDBJ databases">
        <title>Robbsia betulipollinis sp. nov., isolated from pollen of birch (Betula pendula).</title>
        <authorList>
            <person name="Shi H."/>
            <person name="Ambika Manirajan B."/>
            <person name="Ratering S."/>
            <person name="Geissler-Plaum R."/>
            <person name="Schnell S."/>
        </authorList>
    </citation>
    <scope>NUCLEOTIDE SEQUENCE</scope>
    <source>
        <strain evidence="3">Bb-Pol-6</strain>
    </source>
</reference>
<organism evidence="3 4">
    <name type="scientific">Robbsia betulipollinis</name>
    <dbReference type="NCBI Taxonomy" id="2981849"/>
    <lineage>
        <taxon>Bacteria</taxon>
        <taxon>Pseudomonadati</taxon>
        <taxon>Pseudomonadota</taxon>
        <taxon>Betaproteobacteria</taxon>
        <taxon>Burkholderiales</taxon>
        <taxon>Burkholderiaceae</taxon>
        <taxon>Robbsia</taxon>
    </lineage>
</organism>
<dbReference type="InterPro" id="IPR000905">
    <property type="entry name" value="Gcp-like_dom"/>
</dbReference>